<name>A0A8J8NFU1_HALGN</name>
<comment type="caution">
    <text evidence="2">The sequence shown here is derived from an EMBL/GenBank/DDBJ whole genome shotgun (WGS) entry which is preliminary data.</text>
</comment>
<evidence type="ECO:0000256" key="1">
    <source>
        <dbReference type="SAM" id="MobiDB-lite"/>
    </source>
</evidence>
<evidence type="ECO:0000313" key="3">
    <source>
        <dbReference type="Proteomes" id="UP000785679"/>
    </source>
</evidence>
<proteinExistence type="predicted"/>
<reference evidence="2" key="1">
    <citation type="submission" date="2019-06" db="EMBL/GenBank/DDBJ databases">
        <authorList>
            <person name="Zheng W."/>
        </authorList>
    </citation>
    <scope>NUCLEOTIDE SEQUENCE</scope>
    <source>
        <strain evidence="2">QDHG01</strain>
    </source>
</reference>
<feature type="region of interest" description="Disordered" evidence="1">
    <location>
        <begin position="1"/>
        <end position="38"/>
    </location>
</feature>
<dbReference type="Proteomes" id="UP000785679">
    <property type="component" value="Unassembled WGS sequence"/>
</dbReference>
<feature type="region of interest" description="Disordered" evidence="1">
    <location>
        <begin position="77"/>
        <end position="101"/>
    </location>
</feature>
<sequence length="197" mass="21535">MKSKEQSRGELSSFGGSLNGKSASPPKQDGGASTLIAQRLLGRSASPLELRESQVQLKELQGSADCAVLELDPTFNARHSNSEGLPDIDRESQNPGGTGARVSVREQDHYDFLNSLKQNLKVDPSKLIDLENRMSGLERDTISQNMAISDTQKRQGGPMRPQAVSNSSPFAQIAEFQAQVSCRKTCEAFAHYFFLPH</sequence>
<evidence type="ECO:0000313" key="2">
    <source>
        <dbReference type="EMBL" id="TNV74497.1"/>
    </source>
</evidence>
<accession>A0A8J8NFU1</accession>
<dbReference type="EMBL" id="RRYP01016925">
    <property type="protein sequence ID" value="TNV74497.1"/>
    <property type="molecule type" value="Genomic_DNA"/>
</dbReference>
<dbReference type="AlphaFoldDB" id="A0A8J8NFU1"/>
<organism evidence="2 3">
    <name type="scientific">Halteria grandinella</name>
    <dbReference type="NCBI Taxonomy" id="5974"/>
    <lineage>
        <taxon>Eukaryota</taxon>
        <taxon>Sar</taxon>
        <taxon>Alveolata</taxon>
        <taxon>Ciliophora</taxon>
        <taxon>Intramacronucleata</taxon>
        <taxon>Spirotrichea</taxon>
        <taxon>Stichotrichia</taxon>
        <taxon>Sporadotrichida</taxon>
        <taxon>Halteriidae</taxon>
        <taxon>Halteria</taxon>
    </lineage>
</organism>
<keyword evidence="3" id="KW-1185">Reference proteome</keyword>
<gene>
    <name evidence="2" type="ORF">FGO68_gene3699</name>
</gene>
<protein>
    <submittedName>
        <fullName evidence="2">Uncharacterized protein</fullName>
    </submittedName>
</protein>